<proteinExistence type="predicted"/>
<dbReference type="GO" id="GO:0000981">
    <property type="term" value="F:DNA-binding transcription factor activity, RNA polymerase II-specific"/>
    <property type="evidence" value="ECO:0007669"/>
    <property type="project" value="InterPro"/>
</dbReference>
<organism evidence="4 5">
    <name type="scientific">Lachnellula arida</name>
    <dbReference type="NCBI Taxonomy" id="1316785"/>
    <lineage>
        <taxon>Eukaryota</taxon>
        <taxon>Fungi</taxon>
        <taxon>Dikarya</taxon>
        <taxon>Ascomycota</taxon>
        <taxon>Pezizomycotina</taxon>
        <taxon>Leotiomycetes</taxon>
        <taxon>Helotiales</taxon>
        <taxon>Lachnaceae</taxon>
        <taxon>Lachnellula</taxon>
    </lineage>
</organism>
<dbReference type="CDD" id="cd00067">
    <property type="entry name" value="GAL4"/>
    <property type="match status" value="1"/>
</dbReference>
<dbReference type="InterPro" id="IPR001138">
    <property type="entry name" value="Zn2Cys6_DnaBD"/>
</dbReference>
<dbReference type="AlphaFoldDB" id="A0A8T9B423"/>
<feature type="compositionally biased region" description="Basic and acidic residues" evidence="2">
    <location>
        <begin position="431"/>
        <end position="442"/>
    </location>
</feature>
<reference evidence="4 5" key="1">
    <citation type="submission" date="2018-05" db="EMBL/GenBank/DDBJ databases">
        <title>Whole genome sequencing for identification of molecular markers to develop diagnostic detection tools for the regulated plant pathogen Lachnellula willkommii.</title>
        <authorList>
            <person name="Giroux E."/>
            <person name="Bilodeau G."/>
        </authorList>
    </citation>
    <scope>NUCLEOTIDE SEQUENCE [LARGE SCALE GENOMIC DNA]</scope>
    <source>
        <strain evidence="4 5">CBS 203.66</strain>
    </source>
</reference>
<dbReference type="Proteomes" id="UP000469559">
    <property type="component" value="Unassembled WGS sequence"/>
</dbReference>
<dbReference type="Pfam" id="PF00172">
    <property type="entry name" value="Zn_clus"/>
    <property type="match status" value="1"/>
</dbReference>
<feature type="compositionally biased region" description="Polar residues" evidence="2">
    <location>
        <begin position="219"/>
        <end position="230"/>
    </location>
</feature>
<feature type="region of interest" description="Disordered" evidence="2">
    <location>
        <begin position="431"/>
        <end position="451"/>
    </location>
</feature>
<accession>A0A8T9B423</accession>
<gene>
    <name evidence="4" type="ORF">LARI1_G007395</name>
</gene>
<evidence type="ECO:0000256" key="2">
    <source>
        <dbReference type="SAM" id="MobiDB-lite"/>
    </source>
</evidence>
<evidence type="ECO:0000259" key="3">
    <source>
        <dbReference type="PROSITE" id="PS50048"/>
    </source>
</evidence>
<evidence type="ECO:0000313" key="4">
    <source>
        <dbReference type="EMBL" id="TVY14467.1"/>
    </source>
</evidence>
<dbReference type="OrthoDB" id="5426982at2759"/>
<feature type="domain" description="Zn(2)-C6 fungal-type" evidence="3">
    <location>
        <begin position="327"/>
        <end position="361"/>
    </location>
</feature>
<dbReference type="PROSITE" id="PS50048">
    <property type="entry name" value="ZN2_CY6_FUNGAL_2"/>
    <property type="match status" value="1"/>
</dbReference>
<sequence length="705" mass="78849">MSYAYPHPAKSSSIPGGDLEHVPAEEHAPVYEQEQWIDQAAQDFTTQAPSYLTNYSHHGPDNFIQENWLSETNQSWRVESSSQSQWSHDATPPFLASSEGSLGQERPFLYSDAEQSALAYNNSFNIYEPGDVSDLNETIVSHPRSRVHPINEVAPYYHSRTPQESQFVPPIGQHLPFECASSTGITGPVEQYMQPNTFDTNLPLDQSSSWLSSYPEPHSYSTATSLSPDLSVSGLPPKVELDWSSNEQLPNISSNSRDTSLPPPKRKREPPQPTTAKKGRPKDPQQGLSEFVVVFENAPGALAAIKHRRKLDAPVRKAARDVRKAGACHQCRFRKRTCSTGTPCTSCLKNGNGLHEIKCQRESPFVGRVVHEYFQHSSTRRIVTFNVTIPIDTKPADYVDPDWTTVIIDGVGGLSHPIKLKAQMTRLSKFSSEEQKTIKQTEDQNQNKNNKSNAESVIILAGGDGLGQQVEQWAVEYTSKFIHAAGPKFYATTMAQILGTAYVKKGLPESKLVGAMVRVASLAFVLRAGVKCSEPELSSRFRTIQAKIDTILYERLILAKNELFQKLQHLIFRTAGSLNRESIYPVALVLWQLLRIFCISSSHLSNIAQKFHSKANGQADYQVINLRLVLSTHMALFRSSSPLLLDLTEKSNQDLLGSDAELIRLAGEMRKVVLTFRDKGFPEMKGSIAYRKEYFDMFRKIYDGM</sequence>
<keyword evidence="1" id="KW-0539">Nucleus</keyword>
<evidence type="ECO:0000313" key="5">
    <source>
        <dbReference type="Proteomes" id="UP000469559"/>
    </source>
</evidence>
<feature type="region of interest" description="Disordered" evidence="2">
    <location>
        <begin position="209"/>
        <end position="285"/>
    </location>
</feature>
<dbReference type="GO" id="GO:0008270">
    <property type="term" value="F:zinc ion binding"/>
    <property type="evidence" value="ECO:0007669"/>
    <property type="project" value="InterPro"/>
</dbReference>
<feature type="compositionally biased region" description="Polar residues" evidence="2">
    <location>
        <begin position="243"/>
        <end position="259"/>
    </location>
</feature>
<dbReference type="InterPro" id="IPR052973">
    <property type="entry name" value="Fungal_sec-metab_reg_TF"/>
</dbReference>
<dbReference type="PANTHER" id="PTHR35392">
    <property type="entry name" value="ZN(II)2CYS6 TRANSCRIPTION FACTOR (EUROFUNG)-RELATED-RELATED"/>
    <property type="match status" value="1"/>
</dbReference>
<evidence type="ECO:0000256" key="1">
    <source>
        <dbReference type="ARBA" id="ARBA00023242"/>
    </source>
</evidence>
<feature type="region of interest" description="Disordered" evidence="2">
    <location>
        <begin position="1"/>
        <end position="23"/>
    </location>
</feature>
<comment type="caution">
    <text evidence="4">The sequence shown here is derived from an EMBL/GenBank/DDBJ whole genome shotgun (WGS) entry which is preliminary data.</text>
</comment>
<dbReference type="EMBL" id="QGMF01000680">
    <property type="protein sequence ID" value="TVY14467.1"/>
    <property type="molecule type" value="Genomic_DNA"/>
</dbReference>
<name>A0A8T9B423_9HELO</name>
<keyword evidence="5" id="KW-1185">Reference proteome</keyword>
<protein>
    <recommendedName>
        <fullName evidence="3">Zn(2)-C6 fungal-type domain-containing protein</fullName>
    </recommendedName>
</protein>